<keyword evidence="1" id="KW-1133">Transmembrane helix</keyword>
<dbReference type="OrthoDB" id="581469at2"/>
<dbReference type="STRING" id="497965.Cyan7822_1579"/>
<feature type="domain" description="Band 7" evidence="2">
    <location>
        <begin position="40"/>
        <end position="203"/>
    </location>
</feature>
<keyword evidence="1" id="KW-0472">Membrane</keyword>
<protein>
    <submittedName>
        <fullName evidence="3">Band 7 protein</fullName>
    </submittedName>
</protein>
<evidence type="ECO:0000256" key="1">
    <source>
        <dbReference type="SAM" id="Phobius"/>
    </source>
</evidence>
<keyword evidence="1" id="KW-0812">Transmembrane</keyword>
<dbReference type="Pfam" id="PF01145">
    <property type="entry name" value="Band_7"/>
    <property type="match status" value="1"/>
</dbReference>
<evidence type="ECO:0000313" key="3">
    <source>
        <dbReference type="EMBL" id="ADN13570.1"/>
    </source>
</evidence>
<dbReference type="InterPro" id="IPR001107">
    <property type="entry name" value="Band_7"/>
</dbReference>
<dbReference type="SMART" id="SM00244">
    <property type="entry name" value="PHB"/>
    <property type="match status" value="1"/>
</dbReference>
<proteinExistence type="predicted"/>
<dbReference type="HOGENOM" id="CLU_047969_1_2_3"/>
<feature type="transmembrane region" description="Helical" evidence="1">
    <location>
        <begin position="28"/>
        <end position="48"/>
    </location>
</feature>
<dbReference type="CDD" id="cd03401">
    <property type="entry name" value="SPFH_prohibitin"/>
    <property type="match status" value="1"/>
</dbReference>
<sequence>MKTDVIVKPIEHKNTRKTPKDISLASRLMLLFVILALVASFFVVINAGERGVLMRFGKVQNKILGEGIHLIIPIINTVERLSIRIQKHDIYTEIASKDLQQLLSDISLNWHIVPERANIIYQRIGNLDQVIERIIEPAAEEIIKGIMAKYTVQEIITRREDLKKEITDLLITRLNNYDLHIDEISLTNFYFSTNFQAAVEAKQIAEQEAKKAGFLAQKAAQEAQAKINLAKGEAEAQRLLKETLSVELLQKQAIEKWNGNLPLVITEKGANLLNLEQFTKMP</sequence>
<dbReference type="EMBL" id="CP002198">
    <property type="protein sequence ID" value="ADN13570.1"/>
    <property type="molecule type" value="Genomic_DNA"/>
</dbReference>
<reference evidence="4" key="1">
    <citation type="journal article" date="2011" name="MBio">
        <title>Novel metabolic attributes of the genus Cyanothece, comprising a group of unicellular nitrogen-fixing Cyanobacteria.</title>
        <authorList>
            <person name="Bandyopadhyay A."/>
            <person name="Elvitigala T."/>
            <person name="Welsh E."/>
            <person name="Stockel J."/>
            <person name="Liberton M."/>
            <person name="Min H."/>
            <person name="Sherman L.A."/>
            <person name="Pakrasi H.B."/>
        </authorList>
    </citation>
    <scope>NUCLEOTIDE SEQUENCE [LARGE SCALE GENOMIC DNA]</scope>
    <source>
        <strain evidence="4">PCC 7822</strain>
    </source>
</reference>
<organism evidence="3 4">
    <name type="scientific">Gloeothece verrucosa (strain PCC 7822)</name>
    <name type="common">Cyanothece sp. (strain PCC 7822)</name>
    <dbReference type="NCBI Taxonomy" id="497965"/>
    <lineage>
        <taxon>Bacteria</taxon>
        <taxon>Bacillati</taxon>
        <taxon>Cyanobacteriota</taxon>
        <taxon>Cyanophyceae</taxon>
        <taxon>Oscillatoriophycideae</taxon>
        <taxon>Chroococcales</taxon>
        <taxon>Aphanothecaceae</taxon>
        <taxon>Gloeothece</taxon>
        <taxon>Gloeothece verrucosa</taxon>
    </lineage>
</organism>
<name>E0U6C7_GLOV7</name>
<dbReference type="PANTHER" id="PTHR23222">
    <property type="entry name" value="PROHIBITIN"/>
    <property type="match status" value="1"/>
</dbReference>
<evidence type="ECO:0000259" key="2">
    <source>
        <dbReference type="SMART" id="SM00244"/>
    </source>
</evidence>
<dbReference type="SUPFAM" id="SSF117892">
    <property type="entry name" value="Band 7/SPFH domain"/>
    <property type="match status" value="1"/>
</dbReference>
<dbReference type="InterPro" id="IPR036013">
    <property type="entry name" value="Band_7/SPFH_dom_sf"/>
</dbReference>
<dbReference type="InterPro" id="IPR000163">
    <property type="entry name" value="Prohibitin"/>
</dbReference>
<dbReference type="GO" id="GO:0016020">
    <property type="term" value="C:membrane"/>
    <property type="evidence" value="ECO:0007669"/>
    <property type="project" value="InterPro"/>
</dbReference>
<dbReference type="eggNOG" id="COG0330">
    <property type="taxonomic scope" value="Bacteria"/>
</dbReference>
<evidence type="ECO:0000313" key="4">
    <source>
        <dbReference type="Proteomes" id="UP000008206"/>
    </source>
</evidence>
<dbReference type="Proteomes" id="UP000008206">
    <property type="component" value="Chromosome"/>
</dbReference>
<dbReference type="KEGG" id="cyj:Cyan7822_1579"/>
<keyword evidence="4" id="KW-1185">Reference proteome</keyword>
<dbReference type="PANTHER" id="PTHR23222:SF0">
    <property type="entry name" value="PROHIBITIN 1"/>
    <property type="match status" value="1"/>
</dbReference>
<gene>
    <name evidence="3" type="ordered locus">Cyan7822_1579</name>
</gene>
<accession>E0U6C7</accession>
<dbReference type="AlphaFoldDB" id="E0U6C7"/>
<dbReference type="Gene3D" id="3.30.479.30">
    <property type="entry name" value="Band 7 domain"/>
    <property type="match status" value="1"/>
</dbReference>
<dbReference type="PRINTS" id="PR00679">
    <property type="entry name" value="PROHIBITIN"/>
</dbReference>
<dbReference type="RefSeq" id="WP_013321677.1">
    <property type="nucleotide sequence ID" value="NC_014501.1"/>
</dbReference>